<dbReference type="RefSeq" id="WP_043842086.1">
    <property type="nucleotide sequence ID" value="NZ_AQQW01000002.1"/>
</dbReference>
<dbReference type="GO" id="GO:0016020">
    <property type="term" value="C:membrane"/>
    <property type="evidence" value="ECO:0007669"/>
    <property type="project" value="InterPro"/>
</dbReference>
<gene>
    <name evidence="3" type="ORF">ATO8_03346</name>
</gene>
<evidence type="ECO:0000259" key="2">
    <source>
        <dbReference type="Pfam" id="PF01478"/>
    </source>
</evidence>
<evidence type="ECO:0000313" key="4">
    <source>
        <dbReference type="Proteomes" id="UP000019063"/>
    </source>
</evidence>
<dbReference type="PATRIC" id="fig|1317118.6.peg.688"/>
<feature type="transmembrane region" description="Helical" evidence="1">
    <location>
        <begin position="36"/>
        <end position="58"/>
    </location>
</feature>
<dbReference type="STRING" id="1379903.ATO8_03346"/>
<dbReference type="Pfam" id="PF01478">
    <property type="entry name" value="Peptidase_A24"/>
    <property type="match status" value="1"/>
</dbReference>
<feature type="transmembrane region" description="Helical" evidence="1">
    <location>
        <begin position="64"/>
        <end position="82"/>
    </location>
</feature>
<dbReference type="eggNOG" id="COG4960">
    <property type="taxonomic scope" value="Bacteria"/>
</dbReference>
<name>W4HNC9_9RHOB</name>
<dbReference type="InterPro" id="IPR000045">
    <property type="entry name" value="Prepilin_IV_endopep_pep"/>
</dbReference>
<comment type="caution">
    <text evidence="3">The sequence shown here is derived from an EMBL/GenBank/DDBJ whole genome shotgun (WGS) entry which is preliminary data.</text>
</comment>
<keyword evidence="1" id="KW-0472">Membrane</keyword>
<dbReference type="AlphaFoldDB" id="W4HNC9"/>
<protein>
    <recommendedName>
        <fullName evidence="2">Prepilin type IV endopeptidase peptidase domain-containing protein</fullName>
    </recommendedName>
</protein>
<feature type="transmembrane region" description="Helical" evidence="1">
    <location>
        <begin position="102"/>
        <end position="121"/>
    </location>
</feature>
<reference evidence="3 4" key="1">
    <citation type="journal article" date="2014" name="Antonie Van Leeuwenhoek">
        <title>Roseivivax atlanticus sp. nov., isolated from surface seawater of the Atlantic Ocean.</title>
        <authorList>
            <person name="Li G."/>
            <person name="Lai Q."/>
            <person name="Liu X."/>
            <person name="Sun F."/>
            <person name="Shao Z."/>
        </authorList>
    </citation>
    <scope>NUCLEOTIDE SEQUENCE [LARGE SCALE GENOMIC DNA]</scope>
    <source>
        <strain evidence="3 4">22II-s10s</strain>
    </source>
</reference>
<organism evidence="3 4">
    <name type="scientific">Roseivivax marinus</name>
    <dbReference type="NCBI Taxonomy" id="1379903"/>
    <lineage>
        <taxon>Bacteria</taxon>
        <taxon>Pseudomonadati</taxon>
        <taxon>Pseudomonadota</taxon>
        <taxon>Alphaproteobacteria</taxon>
        <taxon>Rhodobacterales</taxon>
        <taxon>Roseobacteraceae</taxon>
        <taxon>Roseivivax</taxon>
    </lineage>
</organism>
<keyword evidence="4" id="KW-1185">Reference proteome</keyword>
<proteinExistence type="predicted"/>
<dbReference type="Proteomes" id="UP000019063">
    <property type="component" value="Unassembled WGS sequence"/>
</dbReference>
<feature type="transmembrane region" description="Helical" evidence="1">
    <location>
        <begin position="141"/>
        <end position="162"/>
    </location>
</feature>
<sequence length="164" mass="17461">MDIASATALWFLPVVGPICLWVMYTDMSRMKITNNAVVCLVAVYAVLGLLALPFDIWAWRWTHLLVVLVAGIALNAGGAMGAGDAKFAAAAAPFIHLGDLRFLMVLFAATLLAAFAAHRLARATPLRRLAPDWVSWSSGERFPMGLALGGTLALYLALGVAYGS</sequence>
<evidence type="ECO:0000313" key="3">
    <source>
        <dbReference type="EMBL" id="ETW13893.1"/>
    </source>
</evidence>
<feature type="transmembrane region" description="Helical" evidence="1">
    <location>
        <begin position="6"/>
        <end position="24"/>
    </location>
</feature>
<dbReference type="EMBL" id="AQQW01000002">
    <property type="protein sequence ID" value="ETW13893.1"/>
    <property type="molecule type" value="Genomic_DNA"/>
</dbReference>
<dbReference type="Gene3D" id="1.20.120.1220">
    <property type="match status" value="1"/>
</dbReference>
<feature type="domain" description="Prepilin type IV endopeptidase peptidase" evidence="2">
    <location>
        <begin position="18"/>
        <end position="115"/>
    </location>
</feature>
<keyword evidence="1" id="KW-0812">Transmembrane</keyword>
<accession>W4HNC9</accession>
<keyword evidence="1" id="KW-1133">Transmembrane helix</keyword>
<dbReference type="GO" id="GO:0004190">
    <property type="term" value="F:aspartic-type endopeptidase activity"/>
    <property type="evidence" value="ECO:0007669"/>
    <property type="project" value="InterPro"/>
</dbReference>
<evidence type="ECO:0000256" key="1">
    <source>
        <dbReference type="SAM" id="Phobius"/>
    </source>
</evidence>